<dbReference type="HOGENOM" id="CLU_1023015_0_0_1"/>
<dbReference type="VEuPathDB" id="FungiDB:ATEG_02358"/>
<organism evidence="1 2">
    <name type="scientific">Aspergillus terreus (strain NIH 2624 / FGSC A1156)</name>
    <dbReference type="NCBI Taxonomy" id="341663"/>
    <lineage>
        <taxon>Eukaryota</taxon>
        <taxon>Fungi</taxon>
        <taxon>Dikarya</taxon>
        <taxon>Ascomycota</taxon>
        <taxon>Pezizomycotina</taxon>
        <taxon>Eurotiomycetes</taxon>
        <taxon>Eurotiomycetidae</taxon>
        <taxon>Eurotiales</taxon>
        <taxon>Aspergillaceae</taxon>
        <taxon>Aspergillus</taxon>
        <taxon>Aspergillus subgen. Circumdati</taxon>
    </lineage>
</organism>
<dbReference type="Proteomes" id="UP000007963">
    <property type="component" value="Unassembled WGS sequence"/>
</dbReference>
<dbReference type="AlphaFoldDB" id="Q0CVC6"/>
<name>Q0CVC6_ASPTN</name>
<reference evidence="2" key="1">
    <citation type="submission" date="2005-09" db="EMBL/GenBank/DDBJ databases">
        <title>Annotation of the Aspergillus terreus NIH2624 genome.</title>
        <authorList>
            <person name="Birren B.W."/>
            <person name="Lander E.S."/>
            <person name="Galagan J.E."/>
            <person name="Nusbaum C."/>
            <person name="Devon K."/>
            <person name="Henn M."/>
            <person name="Ma L.-J."/>
            <person name="Jaffe D.B."/>
            <person name="Butler J."/>
            <person name="Alvarez P."/>
            <person name="Gnerre S."/>
            <person name="Grabherr M."/>
            <person name="Kleber M."/>
            <person name="Mauceli E.W."/>
            <person name="Brockman W."/>
            <person name="Rounsley S."/>
            <person name="Young S.K."/>
            <person name="LaButti K."/>
            <person name="Pushparaj V."/>
            <person name="DeCaprio D."/>
            <person name="Crawford M."/>
            <person name="Koehrsen M."/>
            <person name="Engels R."/>
            <person name="Montgomery P."/>
            <person name="Pearson M."/>
            <person name="Howarth C."/>
            <person name="Larson L."/>
            <person name="Luoma S."/>
            <person name="White J."/>
            <person name="Alvarado L."/>
            <person name="Kodira C.D."/>
            <person name="Zeng Q."/>
            <person name="Oleary S."/>
            <person name="Yandava C."/>
            <person name="Denning D.W."/>
            <person name="Nierman W.C."/>
            <person name="Milne T."/>
            <person name="Madden K."/>
        </authorList>
    </citation>
    <scope>NUCLEOTIDE SEQUENCE [LARGE SCALE GENOMIC DNA]</scope>
    <source>
        <strain evidence="2">NIH 2624 / FGSC A1156</strain>
    </source>
</reference>
<sequence length="272" mass="31251">MPFVPVDAEWVKAGMPVEMPPSLALTLPLPFGLSQLPRRKPLVFLIRDGDHNWRTHDPEGSVREIDIMGWLFSYVKPQGRIMLFSSPLRRAINTSLGLFSAVFTTNPDARLRLLPYACEIVTGAIADVGSPRKVLEQQYGNKINAESLGEEWFKEERIAKATLQNSFWRAREVRRFLRDVPPEIDAVVLVSHSAFLKYLTDNDPSTDWDAHELRVYTFRDTESASQEARLEEHPASLAIRRTLQERLAGQRRRATEETIRRLQDGQLHFQFQ</sequence>
<evidence type="ECO:0000313" key="1">
    <source>
        <dbReference type="EMBL" id="EAU37320.1"/>
    </source>
</evidence>
<dbReference type="GeneID" id="4317138"/>
<evidence type="ECO:0000313" key="2">
    <source>
        <dbReference type="Proteomes" id="UP000007963"/>
    </source>
</evidence>
<dbReference type="Gene3D" id="3.40.50.1240">
    <property type="entry name" value="Phosphoglycerate mutase-like"/>
    <property type="match status" value="1"/>
</dbReference>
<protein>
    <submittedName>
        <fullName evidence="1">Uncharacterized protein</fullName>
    </submittedName>
</protein>
<proteinExistence type="predicted"/>
<dbReference type="OrthoDB" id="496981at2759"/>
<dbReference type="SUPFAM" id="SSF53254">
    <property type="entry name" value="Phosphoglycerate mutase-like"/>
    <property type="match status" value="1"/>
</dbReference>
<dbReference type="InterPro" id="IPR029033">
    <property type="entry name" value="His_PPase_superfam"/>
</dbReference>
<dbReference type="EMBL" id="CH476596">
    <property type="protein sequence ID" value="EAU37320.1"/>
    <property type="molecule type" value="Genomic_DNA"/>
</dbReference>
<accession>Q0CVC6</accession>
<dbReference type="RefSeq" id="XP_001211536.1">
    <property type="nucleotide sequence ID" value="XM_001211536.1"/>
</dbReference>
<gene>
    <name evidence="1" type="ORF">ATEG_02358</name>
</gene>